<sequence>MCSSLQTNVESCLVLFEKSVSDLENSVSYFQANQYSESTASNSKAEATLNVIFGSYDDACEQLETCKRLCSAKNLKILVEAAKENLQGNDKLLNQIEDLSKQKFDAFSPMEKKKQQEQKADLQTNSSSEANYFPTPKIVPRSRGDMKSPIKPFVLSPADSDPPTPSLEDFGLSNKYSGSLS</sequence>
<gene>
    <name evidence="2" type="ORF">ASTO00021_LOCUS7263</name>
</gene>
<protein>
    <submittedName>
        <fullName evidence="2">Uncharacterized protein</fullName>
    </submittedName>
</protein>
<feature type="region of interest" description="Disordered" evidence="1">
    <location>
        <begin position="109"/>
        <end position="181"/>
    </location>
</feature>
<proteinExistence type="predicted"/>
<evidence type="ECO:0000256" key="1">
    <source>
        <dbReference type="SAM" id="MobiDB-lite"/>
    </source>
</evidence>
<organism evidence="2">
    <name type="scientific">Aplanochytrium stocchinoi</name>
    <dbReference type="NCBI Taxonomy" id="215587"/>
    <lineage>
        <taxon>Eukaryota</taxon>
        <taxon>Sar</taxon>
        <taxon>Stramenopiles</taxon>
        <taxon>Bigyra</taxon>
        <taxon>Labyrinthulomycetes</taxon>
        <taxon>Thraustochytrida</taxon>
        <taxon>Thraustochytriidae</taxon>
        <taxon>Aplanochytrium</taxon>
    </lineage>
</organism>
<evidence type="ECO:0000313" key="2">
    <source>
        <dbReference type="EMBL" id="CAE0437017.1"/>
    </source>
</evidence>
<accession>A0A7S3LPZ1</accession>
<feature type="compositionally biased region" description="Polar residues" evidence="1">
    <location>
        <begin position="121"/>
        <end position="130"/>
    </location>
</feature>
<feature type="compositionally biased region" description="Basic and acidic residues" evidence="1">
    <location>
        <begin position="109"/>
        <end position="120"/>
    </location>
</feature>
<dbReference type="EMBL" id="HBIN01009748">
    <property type="protein sequence ID" value="CAE0437017.1"/>
    <property type="molecule type" value="Transcribed_RNA"/>
</dbReference>
<dbReference type="AlphaFoldDB" id="A0A7S3LPZ1"/>
<reference evidence="2" key="1">
    <citation type="submission" date="2021-01" db="EMBL/GenBank/DDBJ databases">
        <authorList>
            <person name="Corre E."/>
            <person name="Pelletier E."/>
            <person name="Niang G."/>
            <person name="Scheremetjew M."/>
            <person name="Finn R."/>
            <person name="Kale V."/>
            <person name="Holt S."/>
            <person name="Cochrane G."/>
            <person name="Meng A."/>
            <person name="Brown T."/>
            <person name="Cohen L."/>
        </authorList>
    </citation>
    <scope>NUCLEOTIDE SEQUENCE</scope>
    <source>
        <strain evidence="2">GSBS06</strain>
    </source>
</reference>
<name>A0A7S3LPZ1_9STRA</name>